<dbReference type="RefSeq" id="WP_002703695.1">
    <property type="nucleotide sequence ID" value="NZ_AAWS01000057.1"/>
</dbReference>
<evidence type="ECO:0000256" key="2">
    <source>
        <dbReference type="SAM" id="SignalP"/>
    </source>
</evidence>
<evidence type="ECO:0000256" key="1">
    <source>
        <dbReference type="SAM" id="Coils"/>
    </source>
</evidence>
<evidence type="ECO:0000313" key="3">
    <source>
        <dbReference type="EMBL" id="EAY24962.1"/>
    </source>
</evidence>
<feature type="chain" id="PRO_5002642287" description="Lipoprotein" evidence="2">
    <location>
        <begin position="25"/>
        <end position="284"/>
    </location>
</feature>
<dbReference type="AlphaFoldDB" id="A1ZX88"/>
<reference evidence="3 4" key="1">
    <citation type="submission" date="2007-01" db="EMBL/GenBank/DDBJ databases">
        <authorList>
            <person name="Haygood M."/>
            <person name="Podell S."/>
            <person name="Anderson C."/>
            <person name="Hopkinson B."/>
            <person name="Roe K."/>
            <person name="Barbeau K."/>
            <person name="Gaasterland T."/>
            <person name="Ferriera S."/>
            <person name="Johnson J."/>
            <person name="Kravitz S."/>
            <person name="Beeson K."/>
            <person name="Sutton G."/>
            <person name="Rogers Y.-H."/>
            <person name="Friedman R."/>
            <person name="Frazier M."/>
            <person name="Venter J.C."/>
        </authorList>
    </citation>
    <scope>NUCLEOTIDE SEQUENCE [LARGE SCALE GENOMIC DNA]</scope>
    <source>
        <strain evidence="3 4">ATCC 23134</strain>
    </source>
</reference>
<sequence>MCHLFIRICVFALFWAGSFNISKAQTIVQLQARLDSLKRVYRTKNIQLDKQKEINKKLITNKIKLEYAQEQTQLGKDSLQLLLNAARYRESRYRAECLRLKRLLEGAQDQADSLQKIYDEVMKKSQTLLTEYRRQIKQLVAERNTIAQENIVLQKEVNKFKKTLPGLFPFDIRAVPGASRRERFSQVNRAKNIQLIQVTYRFTRPPEVNDTVTMKVFDQSGKHFPVKVHLSLPWNRSSRFERAGLGVTGIKWLPGRYTIKLYRHNHQKNMANQEVGLTMFVVKQ</sequence>
<feature type="signal peptide" evidence="2">
    <location>
        <begin position="1"/>
        <end position="24"/>
    </location>
</feature>
<keyword evidence="4" id="KW-1185">Reference proteome</keyword>
<dbReference type="EMBL" id="AAWS01000057">
    <property type="protein sequence ID" value="EAY24962.1"/>
    <property type="molecule type" value="Genomic_DNA"/>
</dbReference>
<proteinExistence type="predicted"/>
<comment type="caution">
    <text evidence="3">The sequence shown here is derived from an EMBL/GenBank/DDBJ whole genome shotgun (WGS) entry which is preliminary data.</text>
</comment>
<evidence type="ECO:0008006" key="5">
    <source>
        <dbReference type="Google" id="ProtNLM"/>
    </source>
</evidence>
<evidence type="ECO:0000313" key="4">
    <source>
        <dbReference type="Proteomes" id="UP000004095"/>
    </source>
</evidence>
<keyword evidence="2" id="KW-0732">Signal</keyword>
<dbReference type="Proteomes" id="UP000004095">
    <property type="component" value="Unassembled WGS sequence"/>
</dbReference>
<feature type="coiled-coil region" evidence="1">
    <location>
        <begin position="97"/>
        <end position="149"/>
    </location>
</feature>
<gene>
    <name evidence="3" type="ORF">M23134_03676</name>
</gene>
<accession>A1ZX88</accession>
<protein>
    <recommendedName>
        <fullName evidence="5">Lipoprotein</fullName>
    </recommendedName>
</protein>
<dbReference type="OrthoDB" id="990108at2"/>
<keyword evidence="1" id="KW-0175">Coiled coil</keyword>
<organism evidence="3 4">
    <name type="scientific">Microscilla marina ATCC 23134</name>
    <dbReference type="NCBI Taxonomy" id="313606"/>
    <lineage>
        <taxon>Bacteria</taxon>
        <taxon>Pseudomonadati</taxon>
        <taxon>Bacteroidota</taxon>
        <taxon>Cytophagia</taxon>
        <taxon>Cytophagales</taxon>
        <taxon>Microscillaceae</taxon>
        <taxon>Microscilla</taxon>
    </lineage>
</organism>
<name>A1ZX88_MICM2</name>